<evidence type="ECO:0000313" key="4">
    <source>
        <dbReference type="Proteomes" id="UP001327957"/>
    </source>
</evidence>
<keyword evidence="1" id="KW-0472">Membrane</keyword>
<keyword evidence="4" id="KW-1185">Reference proteome</keyword>
<dbReference type="EMBL" id="JASAOK010000019">
    <property type="protein sequence ID" value="KAK6222107.1"/>
    <property type="molecule type" value="Genomic_DNA"/>
</dbReference>
<feature type="transmembrane region" description="Helical" evidence="1">
    <location>
        <begin position="141"/>
        <end position="163"/>
    </location>
</feature>
<dbReference type="AlphaFoldDB" id="A0AAV9TIF5"/>
<keyword evidence="2" id="KW-0732">Signal</keyword>
<evidence type="ECO:0000313" key="3">
    <source>
        <dbReference type="EMBL" id="KAK6222107.1"/>
    </source>
</evidence>
<feature type="signal peptide" evidence="2">
    <location>
        <begin position="1"/>
        <end position="28"/>
    </location>
</feature>
<name>A0AAV9TIF5_9PEZI</name>
<evidence type="ECO:0000256" key="1">
    <source>
        <dbReference type="SAM" id="Phobius"/>
    </source>
</evidence>
<dbReference type="Proteomes" id="UP001327957">
    <property type="component" value="Unassembled WGS sequence"/>
</dbReference>
<keyword evidence="1" id="KW-0812">Transmembrane</keyword>
<proteinExistence type="predicted"/>
<accession>A0AAV9TIF5</accession>
<sequence>MHQRKALLSALYVEWQVLFLQLGAVGRAAQGHVKTNTNLAEQQAEPYALAQQPSATWREMSLGDLGRLHPSTHGLWGTPPELWDGISTVCSSSLDPEPHSLDFQPNDEEKMSWASTLDEKEARGPNPSVGLIPPCKLALQLLVLGGGIIGGVVAAVGLSPAVLHA</sequence>
<gene>
    <name evidence="3" type="ORF">QIS74_04362</name>
</gene>
<protein>
    <submittedName>
        <fullName evidence="3">Uncharacterized protein</fullName>
    </submittedName>
</protein>
<organism evidence="3 4">
    <name type="scientific">Colletotrichum tabaci</name>
    <dbReference type="NCBI Taxonomy" id="1209068"/>
    <lineage>
        <taxon>Eukaryota</taxon>
        <taxon>Fungi</taxon>
        <taxon>Dikarya</taxon>
        <taxon>Ascomycota</taxon>
        <taxon>Pezizomycotina</taxon>
        <taxon>Sordariomycetes</taxon>
        <taxon>Hypocreomycetidae</taxon>
        <taxon>Glomerellales</taxon>
        <taxon>Glomerellaceae</taxon>
        <taxon>Colletotrichum</taxon>
        <taxon>Colletotrichum destructivum species complex</taxon>
    </lineage>
</organism>
<comment type="caution">
    <text evidence="3">The sequence shown here is derived from an EMBL/GenBank/DDBJ whole genome shotgun (WGS) entry which is preliminary data.</text>
</comment>
<reference evidence="3 4" key="1">
    <citation type="submission" date="2023-04" db="EMBL/GenBank/DDBJ databases">
        <title>Colletotrichum tabacum stain YC1 causing leaf anthracnose on Nicotiana tabacum(L.) cv.</title>
        <authorList>
            <person name="Ji Z."/>
            <person name="Wang M."/>
            <person name="Zhang J."/>
            <person name="Wang N."/>
            <person name="Zhou Z."/>
        </authorList>
    </citation>
    <scope>NUCLEOTIDE SEQUENCE [LARGE SCALE GENOMIC DNA]</scope>
    <source>
        <strain evidence="3 4">YC1</strain>
    </source>
</reference>
<feature type="chain" id="PRO_5043384595" evidence="2">
    <location>
        <begin position="29"/>
        <end position="165"/>
    </location>
</feature>
<keyword evidence="1" id="KW-1133">Transmembrane helix</keyword>
<evidence type="ECO:0000256" key="2">
    <source>
        <dbReference type="SAM" id="SignalP"/>
    </source>
</evidence>